<protein>
    <recommendedName>
        <fullName evidence="2">KOW domain-containing protein</fullName>
    </recommendedName>
</protein>
<dbReference type="GO" id="GO:0006412">
    <property type="term" value="P:translation"/>
    <property type="evidence" value="ECO:0007669"/>
    <property type="project" value="InterPro"/>
</dbReference>
<organism evidence="1">
    <name type="scientific">marine sediment metagenome</name>
    <dbReference type="NCBI Taxonomy" id="412755"/>
    <lineage>
        <taxon>unclassified sequences</taxon>
        <taxon>metagenomes</taxon>
        <taxon>ecological metagenomes</taxon>
    </lineage>
</organism>
<dbReference type="AlphaFoldDB" id="A0A0F9RBQ9"/>
<evidence type="ECO:0000313" key="1">
    <source>
        <dbReference type="EMBL" id="KKN14748.1"/>
    </source>
</evidence>
<proteinExistence type="predicted"/>
<dbReference type="InterPro" id="IPR005825">
    <property type="entry name" value="Ribosomal_uL24_CS"/>
</dbReference>
<dbReference type="PROSITE" id="PS01108">
    <property type="entry name" value="RIBOSOMAL_L24"/>
    <property type="match status" value="1"/>
</dbReference>
<reference evidence="1" key="1">
    <citation type="journal article" date="2015" name="Nature">
        <title>Complex archaea that bridge the gap between prokaryotes and eukaryotes.</title>
        <authorList>
            <person name="Spang A."/>
            <person name="Saw J.H."/>
            <person name="Jorgensen S.L."/>
            <person name="Zaremba-Niedzwiedzka K."/>
            <person name="Martijn J."/>
            <person name="Lind A.E."/>
            <person name="van Eijk R."/>
            <person name="Schleper C."/>
            <person name="Guy L."/>
            <person name="Ettema T.J."/>
        </authorList>
    </citation>
    <scope>NUCLEOTIDE SEQUENCE</scope>
</reference>
<sequence length="106" mass="11659">MTAVGLPHSLLPLPRKGSLMDKQVWPSGKYQPGDDVTILRGSLKGMTGAVESHCYQDTYGVIFTHFARGVVGFDGRLILPSHLWEPEVATGPRNWQELLTLTVGWA</sequence>
<comment type="caution">
    <text evidence="1">The sequence shown here is derived from an EMBL/GenBank/DDBJ whole genome shotgun (WGS) entry which is preliminary data.</text>
</comment>
<dbReference type="GO" id="GO:0005840">
    <property type="term" value="C:ribosome"/>
    <property type="evidence" value="ECO:0007669"/>
    <property type="project" value="InterPro"/>
</dbReference>
<dbReference type="GO" id="GO:0003735">
    <property type="term" value="F:structural constituent of ribosome"/>
    <property type="evidence" value="ECO:0007669"/>
    <property type="project" value="InterPro"/>
</dbReference>
<gene>
    <name evidence="1" type="ORF">LCGC14_0993010</name>
</gene>
<name>A0A0F9RBQ9_9ZZZZ</name>
<evidence type="ECO:0008006" key="2">
    <source>
        <dbReference type="Google" id="ProtNLM"/>
    </source>
</evidence>
<dbReference type="EMBL" id="LAZR01003787">
    <property type="protein sequence ID" value="KKN14748.1"/>
    <property type="molecule type" value="Genomic_DNA"/>
</dbReference>
<accession>A0A0F9RBQ9</accession>